<accession>A0AAN4VVW2</accession>
<dbReference type="AlphaFoldDB" id="A0AAN4VVW2"/>
<dbReference type="PROSITE" id="PS51257">
    <property type="entry name" value="PROKAR_LIPOPROTEIN"/>
    <property type="match status" value="1"/>
</dbReference>
<name>A0AAN4VVW2_9BACT</name>
<proteinExistence type="predicted"/>
<comment type="caution">
    <text evidence="1">The sequence shown here is derived from an EMBL/GenBank/DDBJ whole genome shotgun (WGS) entry which is preliminary data.</text>
</comment>
<evidence type="ECO:0000313" key="2">
    <source>
        <dbReference type="Proteomes" id="UP001310022"/>
    </source>
</evidence>
<dbReference type="Proteomes" id="UP001310022">
    <property type="component" value="Unassembled WGS sequence"/>
</dbReference>
<organism evidence="1 2">
    <name type="scientific">Persicobacter diffluens</name>
    <dbReference type="NCBI Taxonomy" id="981"/>
    <lineage>
        <taxon>Bacteria</taxon>
        <taxon>Pseudomonadati</taxon>
        <taxon>Bacteroidota</taxon>
        <taxon>Cytophagia</taxon>
        <taxon>Cytophagales</taxon>
        <taxon>Persicobacteraceae</taxon>
        <taxon>Persicobacter</taxon>
    </lineage>
</organism>
<sequence length="201" mass="23396">MKNLLLLLSLTIFLGCSKSPGKKDYLEIAKYQELCAHYPIGFLAKISPDEIYGSDRAYKLTLYTKGMEKGHYSRTFEENGYYVEFYLFADQEGTISGDYTHYYPNKRSWPEPLQSRSVPDYAIVKAPYFFSSRMSTNDSIPKAFDLQKWQLEKRVHTSLAKISIRQKADSSYAAQILWMVNEKVELMNLECENINWQEAML</sequence>
<evidence type="ECO:0000313" key="1">
    <source>
        <dbReference type="EMBL" id="GJM60936.1"/>
    </source>
</evidence>
<dbReference type="RefSeq" id="WP_338236579.1">
    <property type="nucleotide sequence ID" value="NZ_BQKE01000001.1"/>
</dbReference>
<reference evidence="1 2" key="1">
    <citation type="submission" date="2021-12" db="EMBL/GenBank/DDBJ databases">
        <title>Genome sequencing of bacteria with rrn-lacking chromosome and rrn-plasmid.</title>
        <authorList>
            <person name="Anda M."/>
            <person name="Iwasaki W."/>
        </authorList>
    </citation>
    <scope>NUCLEOTIDE SEQUENCE [LARGE SCALE GENOMIC DNA]</scope>
    <source>
        <strain evidence="1 2">NBRC 15940</strain>
    </source>
</reference>
<gene>
    <name evidence="1" type="ORF">PEDI_14880</name>
</gene>
<protein>
    <submittedName>
        <fullName evidence="1">Uncharacterized protein</fullName>
    </submittedName>
</protein>
<dbReference type="EMBL" id="BQKE01000001">
    <property type="protein sequence ID" value="GJM60936.1"/>
    <property type="molecule type" value="Genomic_DNA"/>
</dbReference>
<keyword evidence="2" id="KW-1185">Reference proteome</keyword>